<dbReference type="Pfam" id="PF13456">
    <property type="entry name" value="RVT_3"/>
    <property type="match status" value="1"/>
</dbReference>
<evidence type="ECO:0000313" key="2">
    <source>
        <dbReference type="EMBL" id="MCI04596.1"/>
    </source>
</evidence>
<dbReference type="EMBL" id="LXQA010055904">
    <property type="protein sequence ID" value="MCI04596.1"/>
    <property type="molecule type" value="Genomic_DNA"/>
</dbReference>
<dbReference type="CDD" id="cd06222">
    <property type="entry name" value="RNase_H_like"/>
    <property type="match status" value="1"/>
</dbReference>
<dbReference type="GO" id="GO:0003676">
    <property type="term" value="F:nucleic acid binding"/>
    <property type="evidence" value="ECO:0007669"/>
    <property type="project" value="InterPro"/>
</dbReference>
<dbReference type="InterPro" id="IPR002156">
    <property type="entry name" value="RNaseH_domain"/>
</dbReference>
<dbReference type="PANTHER" id="PTHR47723:SF19">
    <property type="entry name" value="POLYNUCLEOTIDYL TRANSFERASE, RIBONUCLEASE H-LIKE SUPERFAMILY PROTEIN"/>
    <property type="match status" value="1"/>
</dbReference>
<dbReference type="InterPro" id="IPR036397">
    <property type="entry name" value="RNaseH_sf"/>
</dbReference>
<reference evidence="2 3" key="1">
    <citation type="journal article" date="2018" name="Front. Plant Sci.">
        <title>Red Clover (Trifolium pratense) and Zigzag Clover (T. medium) - A Picture of Genomic Similarities and Differences.</title>
        <authorList>
            <person name="Dluhosova J."/>
            <person name="Istvanek J."/>
            <person name="Nedelnik J."/>
            <person name="Repkova J."/>
        </authorList>
    </citation>
    <scope>NUCLEOTIDE SEQUENCE [LARGE SCALE GENOMIC DNA]</scope>
    <source>
        <strain evidence="3">cv. 10/8</strain>
        <tissue evidence="2">Leaf</tissue>
    </source>
</reference>
<dbReference type="InterPro" id="IPR044730">
    <property type="entry name" value="RNase_H-like_dom_plant"/>
</dbReference>
<dbReference type="PANTHER" id="PTHR47723">
    <property type="entry name" value="OS05G0353850 PROTEIN"/>
    <property type="match status" value="1"/>
</dbReference>
<dbReference type="InterPro" id="IPR053151">
    <property type="entry name" value="RNase_H-like"/>
</dbReference>
<dbReference type="SUPFAM" id="SSF53098">
    <property type="entry name" value="Ribonuclease H-like"/>
    <property type="match status" value="1"/>
</dbReference>
<dbReference type="Gene3D" id="3.30.420.10">
    <property type="entry name" value="Ribonuclease H-like superfamily/Ribonuclease H"/>
    <property type="match status" value="1"/>
</dbReference>
<comment type="caution">
    <text evidence="2">The sequence shown here is derived from an EMBL/GenBank/DDBJ whole genome shotgun (WGS) entry which is preliminary data.</text>
</comment>
<gene>
    <name evidence="2" type="ORF">A2U01_0025643</name>
</gene>
<evidence type="ECO:0000259" key="1">
    <source>
        <dbReference type="PROSITE" id="PS50879"/>
    </source>
</evidence>
<feature type="domain" description="RNase H type-1" evidence="1">
    <location>
        <begin position="97"/>
        <end position="202"/>
    </location>
</feature>
<proteinExistence type="predicted"/>
<organism evidence="2 3">
    <name type="scientific">Trifolium medium</name>
    <dbReference type="NCBI Taxonomy" id="97028"/>
    <lineage>
        <taxon>Eukaryota</taxon>
        <taxon>Viridiplantae</taxon>
        <taxon>Streptophyta</taxon>
        <taxon>Embryophyta</taxon>
        <taxon>Tracheophyta</taxon>
        <taxon>Spermatophyta</taxon>
        <taxon>Magnoliopsida</taxon>
        <taxon>eudicotyledons</taxon>
        <taxon>Gunneridae</taxon>
        <taxon>Pentapetalae</taxon>
        <taxon>rosids</taxon>
        <taxon>fabids</taxon>
        <taxon>Fabales</taxon>
        <taxon>Fabaceae</taxon>
        <taxon>Papilionoideae</taxon>
        <taxon>50 kb inversion clade</taxon>
        <taxon>NPAAA clade</taxon>
        <taxon>Hologalegina</taxon>
        <taxon>IRL clade</taxon>
        <taxon>Trifolieae</taxon>
        <taxon>Trifolium</taxon>
    </lineage>
</organism>
<name>A0A392NZR3_9FABA</name>
<accession>A0A392NZR3</accession>
<dbReference type="PROSITE" id="PS50879">
    <property type="entry name" value="RNASE_H_1"/>
    <property type="match status" value="1"/>
</dbReference>
<dbReference type="GO" id="GO:0004523">
    <property type="term" value="F:RNA-DNA hybrid ribonuclease activity"/>
    <property type="evidence" value="ECO:0007669"/>
    <property type="project" value="InterPro"/>
</dbReference>
<dbReference type="Proteomes" id="UP000265520">
    <property type="component" value="Unassembled WGS sequence"/>
</dbReference>
<evidence type="ECO:0000313" key="3">
    <source>
        <dbReference type="Proteomes" id="UP000265520"/>
    </source>
</evidence>
<sequence>MLSHRGIIHGNLCPRCNLLAETTLHCLRDCDFVQTIWKTIGIWWIWRARNALCLNSDLIPFFSLKLRIVDYALLLKNCYLNHHETQISKLVKWNALGGTGMILNVDGSSIGNPGISGYGGLIRNADGAWVHGFFGNLGVTNILHAELMAIYKGLLLAWELNIKDLWCYSDSEMAIKLITEPVDVWHHYAAILNNIKDILNRD</sequence>
<feature type="non-terminal residue" evidence="2">
    <location>
        <position position="202"/>
    </location>
</feature>
<protein>
    <submittedName>
        <fullName evidence="2">Ribonuclease H protein</fullName>
    </submittedName>
</protein>
<dbReference type="InterPro" id="IPR012337">
    <property type="entry name" value="RNaseH-like_sf"/>
</dbReference>
<keyword evidence="3" id="KW-1185">Reference proteome</keyword>
<dbReference type="AlphaFoldDB" id="A0A392NZR3"/>